<dbReference type="EnsemblPlants" id="LPERR03G24500.2">
    <property type="protein sequence ID" value="LPERR03G24500.2"/>
    <property type="gene ID" value="LPERR03G24500"/>
</dbReference>
<dbReference type="Proteomes" id="UP000032180">
    <property type="component" value="Chromosome 3"/>
</dbReference>
<protein>
    <submittedName>
        <fullName evidence="1">Uncharacterized protein</fullName>
    </submittedName>
</protein>
<reference evidence="1" key="3">
    <citation type="submission" date="2015-04" db="UniProtKB">
        <authorList>
            <consortium name="EnsemblPlants"/>
        </authorList>
    </citation>
    <scope>IDENTIFICATION</scope>
</reference>
<organism evidence="1 2">
    <name type="scientific">Leersia perrieri</name>
    <dbReference type="NCBI Taxonomy" id="77586"/>
    <lineage>
        <taxon>Eukaryota</taxon>
        <taxon>Viridiplantae</taxon>
        <taxon>Streptophyta</taxon>
        <taxon>Embryophyta</taxon>
        <taxon>Tracheophyta</taxon>
        <taxon>Spermatophyta</taxon>
        <taxon>Magnoliopsida</taxon>
        <taxon>Liliopsida</taxon>
        <taxon>Poales</taxon>
        <taxon>Poaceae</taxon>
        <taxon>BOP clade</taxon>
        <taxon>Oryzoideae</taxon>
        <taxon>Oryzeae</taxon>
        <taxon>Oryzinae</taxon>
        <taxon>Leersia</taxon>
    </lineage>
</organism>
<dbReference type="Gramene" id="LPERR03G24500.2">
    <property type="protein sequence ID" value="LPERR03G24500.2"/>
    <property type="gene ID" value="LPERR03G24500"/>
</dbReference>
<sequence length="98" mass="11513">MTYTRRRCRRRSAPRVVRRQSPVRQHVCLRLRHARLHDHNPHGLQYVYKLAASSLASRRDTTMSSSSCYCVFLSRVDERRAAVHEGGHRAKRPSRSRC</sequence>
<name>A0A0D9VXG8_9ORYZ</name>
<keyword evidence="2" id="KW-1185">Reference proteome</keyword>
<dbReference type="AlphaFoldDB" id="A0A0D9VXG8"/>
<evidence type="ECO:0000313" key="2">
    <source>
        <dbReference type="Proteomes" id="UP000032180"/>
    </source>
</evidence>
<proteinExistence type="predicted"/>
<reference evidence="2" key="2">
    <citation type="submission" date="2013-12" db="EMBL/GenBank/DDBJ databases">
        <authorList>
            <person name="Yu Y."/>
            <person name="Lee S."/>
            <person name="de Baynast K."/>
            <person name="Wissotski M."/>
            <person name="Liu L."/>
            <person name="Talag J."/>
            <person name="Goicoechea J."/>
            <person name="Angelova A."/>
            <person name="Jetty R."/>
            <person name="Kudrna D."/>
            <person name="Golser W."/>
            <person name="Rivera L."/>
            <person name="Zhang J."/>
            <person name="Wing R."/>
        </authorList>
    </citation>
    <scope>NUCLEOTIDE SEQUENCE</scope>
</reference>
<reference evidence="1 2" key="1">
    <citation type="submission" date="2012-08" db="EMBL/GenBank/DDBJ databases">
        <title>Oryza genome evolution.</title>
        <authorList>
            <person name="Wing R.A."/>
        </authorList>
    </citation>
    <scope>NUCLEOTIDE SEQUENCE</scope>
</reference>
<dbReference type="HOGENOM" id="CLU_2336691_0_0_1"/>
<evidence type="ECO:0000313" key="1">
    <source>
        <dbReference type="EnsemblPlants" id="LPERR03G24500.2"/>
    </source>
</evidence>
<accession>A0A0D9VXG8</accession>